<organism evidence="3 4">
    <name type="scientific">Eumeta variegata</name>
    <name type="common">Bagworm moth</name>
    <name type="synonym">Eumeta japonica</name>
    <dbReference type="NCBI Taxonomy" id="151549"/>
    <lineage>
        <taxon>Eukaryota</taxon>
        <taxon>Metazoa</taxon>
        <taxon>Ecdysozoa</taxon>
        <taxon>Arthropoda</taxon>
        <taxon>Hexapoda</taxon>
        <taxon>Insecta</taxon>
        <taxon>Pterygota</taxon>
        <taxon>Neoptera</taxon>
        <taxon>Endopterygota</taxon>
        <taxon>Lepidoptera</taxon>
        <taxon>Glossata</taxon>
        <taxon>Ditrysia</taxon>
        <taxon>Tineoidea</taxon>
        <taxon>Psychidae</taxon>
        <taxon>Oiketicinae</taxon>
        <taxon>Eumeta</taxon>
    </lineage>
</organism>
<evidence type="ECO:0000313" key="3">
    <source>
        <dbReference type="EMBL" id="GBP28966.1"/>
    </source>
</evidence>
<reference evidence="3 4" key="1">
    <citation type="journal article" date="2019" name="Commun. Biol.">
        <title>The bagworm genome reveals a unique fibroin gene that provides high tensile strength.</title>
        <authorList>
            <person name="Kono N."/>
            <person name="Nakamura H."/>
            <person name="Ohtoshi R."/>
            <person name="Tomita M."/>
            <person name="Numata K."/>
            <person name="Arakawa K."/>
        </authorList>
    </citation>
    <scope>NUCLEOTIDE SEQUENCE [LARGE SCALE GENOMIC DNA]</scope>
</reference>
<feature type="region of interest" description="Disordered" evidence="1">
    <location>
        <begin position="73"/>
        <end position="92"/>
    </location>
</feature>
<protein>
    <submittedName>
        <fullName evidence="3">Uncharacterized protein</fullName>
    </submittedName>
</protein>
<dbReference type="AlphaFoldDB" id="A0A4C1USK1"/>
<keyword evidence="2" id="KW-0812">Transmembrane</keyword>
<keyword evidence="2" id="KW-0472">Membrane</keyword>
<evidence type="ECO:0000256" key="2">
    <source>
        <dbReference type="SAM" id="Phobius"/>
    </source>
</evidence>
<evidence type="ECO:0000256" key="1">
    <source>
        <dbReference type="SAM" id="MobiDB-lite"/>
    </source>
</evidence>
<keyword evidence="2" id="KW-1133">Transmembrane helix</keyword>
<evidence type="ECO:0000313" key="4">
    <source>
        <dbReference type="Proteomes" id="UP000299102"/>
    </source>
</evidence>
<dbReference type="EMBL" id="BGZK01000214">
    <property type="protein sequence ID" value="GBP28966.1"/>
    <property type="molecule type" value="Genomic_DNA"/>
</dbReference>
<feature type="compositionally biased region" description="Basic and acidic residues" evidence="1">
    <location>
        <begin position="75"/>
        <end position="91"/>
    </location>
</feature>
<feature type="transmembrane region" description="Helical" evidence="2">
    <location>
        <begin position="38"/>
        <end position="59"/>
    </location>
</feature>
<name>A0A4C1USK1_EUMVA</name>
<keyword evidence="4" id="KW-1185">Reference proteome</keyword>
<dbReference type="Proteomes" id="UP000299102">
    <property type="component" value="Unassembled WGS sequence"/>
</dbReference>
<gene>
    <name evidence="3" type="ORF">EVAR_83865_1</name>
</gene>
<sequence length="135" mass="15518">MAQDNNSTTLQKSLPLFSDEFTFRPVTRLRPLANVYLYLYRVLIAPMLRHMYPATIFIFRIARSLNLKPSTPVQRRLEAGDDPRQQHDGKVRNLQLNVISEARYECSTLIQAKTCRSIHPRSKPNPAPPGSKVTR</sequence>
<accession>A0A4C1USK1</accession>
<comment type="caution">
    <text evidence="3">The sequence shown here is derived from an EMBL/GenBank/DDBJ whole genome shotgun (WGS) entry which is preliminary data.</text>
</comment>
<proteinExistence type="predicted"/>